<comment type="caution">
    <text evidence="4">The sequence shown here is derived from an EMBL/GenBank/DDBJ whole genome shotgun (WGS) entry which is preliminary data.</text>
</comment>
<dbReference type="GO" id="GO:0032991">
    <property type="term" value="C:protein-containing complex"/>
    <property type="evidence" value="ECO:0007669"/>
    <property type="project" value="UniProtKB-ARBA"/>
</dbReference>
<dbReference type="PROSITE" id="PS51293">
    <property type="entry name" value="SANT"/>
    <property type="match status" value="2"/>
</dbReference>
<feature type="region of interest" description="Disordered" evidence="2">
    <location>
        <begin position="780"/>
        <end position="889"/>
    </location>
</feature>
<accession>A0A1Y1XUU3</accession>
<dbReference type="PANTHER" id="PTHR13992:SF39">
    <property type="entry name" value="SMRTER, ISOFORM G"/>
    <property type="match status" value="1"/>
</dbReference>
<feature type="compositionally biased region" description="Basic and acidic residues" evidence="2">
    <location>
        <begin position="478"/>
        <end position="491"/>
    </location>
</feature>
<dbReference type="GO" id="GO:0005654">
    <property type="term" value="C:nucleoplasm"/>
    <property type="evidence" value="ECO:0007669"/>
    <property type="project" value="UniProtKB-ARBA"/>
</dbReference>
<feature type="region of interest" description="Disordered" evidence="2">
    <location>
        <begin position="472"/>
        <end position="528"/>
    </location>
</feature>
<dbReference type="SUPFAM" id="SSF46689">
    <property type="entry name" value="Homeodomain-like"/>
    <property type="match status" value="2"/>
</dbReference>
<dbReference type="GO" id="GO:0006357">
    <property type="term" value="P:regulation of transcription by RNA polymerase II"/>
    <property type="evidence" value="ECO:0007669"/>
    <property type="project" value="TreeGrafter"/>
</dbReference>
<feature type="region of interest" description="Disordered" evidence="2">
    <location>
        <begin position="947"/>
        <end position="1002"/>
    </location>
</feature>
<dbReference type="Proteomes" id="UP000193498">
    <property type="component" value="Unassembled WGS sequence"/>
</dbReference>
<feature type="compositionally biased region" description="Basic and acidic residues" evidence="2">
    <location>
        <begin position="297"/>
        <end position="310"/>
    </location>
</feature>
<dbReference type="AlphaFoldDB" id="A0A1Y1XUU3"/>
<feature type="compositionally biased region" description="Basic residues" evidence="2">
    <location>
        <begin position="850"/>
        <end position="860"/>
    </location>
</feature>
<dbReference type="GO" id="GO:0000785">
    <property type="term" value="C:chromatin"/>
    <property type="evidence" value="ECO:0007669"/>
    <property type="project" value="TreeGrafter"/>
</dbReference>
<dbReference type="SMART" id="SM00717">
    <property type="entry name" value="SANT"/>
    <property type="match status" value="2"/>
</dbReference>
<feature type="region of interest" description="Disordered" evidence="2">
    <location>
        <begin position="249"/>
        <end position="320"/>
    </location>
</feature>
<organism evidence="4 5">
    <name type="scientific">Basidiobolus meristosporus CBS 931.73</name>
    <dbReference type="NCBI Taxonomy" id="1314790"/>
    <lineage>
        <taxon>Eukaryota</taxon>
        <taxon>Fungi</taxon>
        <taxon>Fungi incertae sedis</taxon>
        <taxon>Zoopagomycota</taxon>
        <taxon>Entomophthoromycotina</taxon>
        <taxon>Basidiobolomycetes</taxon>
        <taxon>Basidiobolales</taxon>
        <taxon>Basidiobolaceae</taxon>
        <taxon>Basidiobolus</taxon>
    </lineage>
</organism>
<feature type="domain" description="SANT" evidence="3">
    <location>
        <begin position="881"/>
        <end position="932"/>
    </location>
</feature>
<feature type="compositionally biased region" description="Polar residues" evidence="2">
    <location>
        <begin position="947"/>
        <end position="956"/>
    </location>
</feature>
<feature type="domain" description="SANT" evidence="3">
    <location>
        <begin position="720"/>
        <end position="771"/>
    </location>
</feature>
<evidence type="ECO:0000259" key="3">
    <source>
        <dbReference type="PROSITE" id="PS51293"/>
    </source>
</evidence>
<feature type="compositionally biased region" description="Basic and acidic residues" evidence="2">
    <location>
        <begin position="830"/>
        <end position="839"/>
    </location>
</feature>
<sequence>MSHMDTQAVLYTQSSLLFLNLVAIPEIEKIEESAKNNIATDWIEKRTAFNESYSYNTSYHSHNRRAGADTEEHNFGNNPAPVSSASFENTKQSDAYGGTAIRQTTSPDLPAKETTIIEITEAASLAISQGVWTQEIIPREAWAHSALIENENGTGIGAVIEIDTGGKENVKEVEIGTGTKDTSDGARREYANGIESHPIDLSKQIPTDPEVEIENTMRRIYIDVSFTEICAESHPTMMAVIITCVSLTPERRSSSVESTRYPGRQRSTQQSHSRSRGDFDSSRQPSRTRQSSTSTEHSSHEKSLPYHDPFKAQPAVGKETHKTPIQHEIVGENRSNQRKNDNIEALCDQAMRTASAPRKNDTSVDPEHTKINEPCQLQASEAPVDNLLTDTLVTEGNALKAETATLDEVQVENRVIAKVMKQEVLPTETRSDEPVGNPLTTEKIFAMIDRIDSEIGHYEALLDKIRKNKQSHAASKSYVKETPELREKEYTDPAEPNEGELVVGVPDISHPTSAVSTSSTDELQHGRKPSLYQQIYAENRTLVKSNVKPSLGPVYKNVEDYPFYTENIETHQRIRKLIFTHLRLKASTLEKKESRLRQEYKEHLEDWRIRIIKLDKKRERKRGKRFMEDELLTSNANGISARSQRRGGFYNADAVRSEAELMEIIQYLEHEDLRNPDVRSVRTAATIPPMILDPNKRELAKYDNRNNLVEDPYNYYHCDTSVDHWTNEEREIFIKKYLLYPKQFGKIASFLKHKNPQQCVLFYYREKKSIDFKGLISGRGKKRRQLVRKGTGKRTERSKKSKGNALLQDIDEAERSIHISEDQPDSLPPPEKRRSKGFDDESIFPESQKPRRKPRTKQRQHPLPDNDEERRRKPSPPQSSPATARWSEEDRHVALQAYKKYGQDFYSVSKVVGSKTEEQCRNFYYNFRRKHGMSALEAPLEMTTEYSQSSSLLNDHSASKLDRRHKTSTESLKADSRQQKIKRRSSEVLPTGNPSIADDLGHNGSVIEASVAPEPTVKKSRVSSPIDFQLDSMPQPRSHEAVAPSSESTLHPPAPPNPPSESFLELLVQAACGQDAELSRNTALNTSTVGVSTSKQPLPPSTSPELVQTTLSNPAVDAAKMPMDDNQSLRKAAGFEPINPKKQISGAVDALSLLNMASRAL</sequence>
<dbReference type="PANTHER" id="PTHR13992">
    <property type="entry name" value="NUCLEAR RECEPTOR CO-REPRESSOR RELATED NCOR"/>
    <property type="match status" value="1"/>
</dbReference>
<dbReference type="InterPro" id="IPR051571">
    <property type="entry name" value="N-CoR_corepressor"/>
</dbReference>
<feature type="coiled-coil region" evidence="1">
    <location>
        <begin position="586"/>
        <end position="617"/>
    </location>
</feature>
<keyword evidence="5" id="KW-1185">Reference proteome</keyword>
<dbReference type="InterPro" id="IPR009057">
    <property type="entry name" value="Homeodomain-like_sf"/>
</dbReference>
<feature type="compositionally biased region" description="Basic and acidic residues" evidence="2">
    <location>
        <begin position="862"/>
        <end position="871"/>
    </location>
</feature>
<dbReference type="CDD" id="cd00167">
    <property type="entry name" value="SANT"/>
    <property type="match status" value="2"/>
</dbReference>
<gene>
    <name evidence="4" type="ORF">K493DRAFT_358417</name>
</gene>
<dbReference type="OrthoDB" id="10258692at2759"/>
<name>A0A1Y1XUU3_9FUNG</name>
<dbReference type="STRING" id="1314790.A0A1Y1XUU3"/>
<dbReference type="InParanoid" id="A0A1Y1XUU3"/>
<feature type="compositionally biased region" description="Low complexity" evidence="2">
    <location>
        <begin position="282"/>
        <end position="296"/>
    </location>
</feature>
<reference evidence="4 5" key="1">
    <citation type="submission" date="2016-07" db="EMBL/GenBank/DDBJ databases">
        <title>Pervasive Adenine N6-methylation of Active Genes in Fungi.</title>
        <authorList>
            <consortium name="DOE Joint Genome Institute"/>
            <person name="Mondo S.J."/>
            <person name="Dannebaum R.O."/>
            <person name="Kuo R.C."/>
            <person name="Labutti K."/>
            <person name="Haridas S."/>
            <person name="Kuo A."/>
            <person name="Salamov A."/>
            <person name="Ahrendt S.R."/>
            <person name="Lipzen A."/>
            <person name="Sullivan W."/>
            <person name="Andreopoulos W.B."/>
            <person name="Clum A."/>
            <person name="Lindquist E."/>
            <person name="Daum C."/>
            <person name="Ramamoorthy G.K."/>
            <person name="Gryganskyi A."/>
            <person name="Culley D."/>
            <person name="Magnuson J.K."/>
            <person name="James T.Y."/>
            <person name="O'Malley M.A."/>
            <person name="Stajich J.E."/>
            <person name="Spatafora J.W."/>
            <person name="Visel A."/>
            <person name="Grigoriev I.V."/>
        </authorList>
    </citation>
    <scope>NUCLEOTIDE SEQUENCE [LARGE SCALE GENOMIC DNA]</scope>
    <source>
        <strain evidence="4 5">CBS 931.73</strain>
    </source>
</reference>
<dbReference type="InterPro" id="IPR017884">
    <property type="entry name" value="SANT_dom"/>
</dbReference>
<feature type="compositionally biased region" description="Basic residues" evidence="2">
    <location>
        <begin position="780"/>
        <end position="802"/>
    </location>
</feature>
<feature type="region of interest" description="Disordered" evidence="2">
    <location>
        <begin position="1027"/>
        <end position="1061"/>
    </location>
</feature>
<proteinExistence type="predicted"/>
<dbReference type="Gene3D" id="1.20.58.1880">
    <property type="match status" value="1"/>
</dbReference>
<evidence type="ECO:0000256" key="1">
    <source>
        <dbReference type="SAM" id="Coils"/>
    </source>
</evidence>
<evidence type="ECO:0000313" key="5">
    <source>
        <dbReference type="Proteomes" id="UP000193498"/>
    </source>
</evidence>
<keyword evidence="1" id="KW-0175">Coiled coil</keyword>
<dbReference type="Gene3D" id="1.10.10.60">
    <property type="entry name" value="Homeodomain-like"/>
    <property type="match status" value="1"/>
</dbReference>
<dbReference type="Pfam" id="PF00249">
    <property type="entry name" value="Myb_DNA-binding"/>
    <property type="match status" value="2"/>
</dbReference>
<protein>
    <recommendedName>
        <fullName evidence="3">SANT domain-containing protein</fullName>
    </recommendedName>
</protein>
<dbReference type="InterPro" id="IPR001005">
    <property type="entry name" value="SANT/Myb"/>
</dbReference>
<feature type="compositionally biased region" description="Polar residues" evidence="2">
    <location>
        <begin position="510"/>
        <end position="521"/>
    </location>
</feature>
<evidence type="ECO:0000256" key="2">
    <source>
        <dbReference type="SAM" id="MobiDB-lite"/>
    </source>
</evidence>
<dbReference type="EMBL" id="MCFE01000462">
    <property type="protein sequence ID" value="ORX89256.1"/>
    <property type="molecule type" value="Genomic_DNA"/>
</dbReference>
<evidence type="ECO:0000313" key="4">
    <source>
        <dbReference type="EMBL" id="ORX89256.1"/>
    </source>
</evidence>